<gene>
    <name evidence="1" type="ORF">MCOR_18360</name>
</gene>
<evidence type="ECO:0008006" key="3">
    <source>
        <dbReference type="Google" id="ProtNLM"/>
    </source>
</evidence>
<evidence type="ECO:0000313" key="2">
    <source>
        <dbReference type="Proteomes" id="UP000507470"/>
    </source>
</evidence>
<name>A0A6J8BIS1_MYTCO</name>
<dbReference type="PANTHER" id="PTHR19446">
    <property type="entry name" value="REVERSE TRANSCRIPTASES"/>
    <property type="match status" value="1"/>
</dbReference>
<dbReference type="SUPFAM" id="SSF56219">
    <property type="entry name" value="DNase I-like"/>
    <property type="match status" value="1"/>
</dbReference>
<protein>
    <recommendedName>
        <fullName evidence="3">Reverse transcriptase domain-containing protein</fullName>
    </recommendedName>
</protein>
<dbReference type="Gene3D" id="3.60.10.10">
    <property type="entry name" value="Endonuclease/exonuclease/phosphatase"/>
    <property type="match status" value="1"/>
</dbReference>
<proteinExistence type="predicted"/>
<evidence type="ECO:0000313" key="1">
    <source>
        <dbReference type="EMBL" id="CAC5382539.1"/>
    </source>
</evidence>
<dbReference type="OrthoDB" id="6146636at2759"/>
<keyword evidence="2" id="KW-1185">Reference proteome</keyword>
<dbReference type="Proteomes" id="UP000507470">
    <property type="component" value="Unassembled WGS sequence"/>
</dbReference>
<accession>A0A6J8BIS1</accession>
<organism evidence="1 2">
    <name type="scientific">Mytilus coruscus</name>
    <name type="common">Sea mussel</name>
    <dbReference type="NCBI Taxonomy" id="42192"/>
    <lineage>
        <taxon>Eukaryota</taxon>
        <taxon>Metazoa</taxon>
        <taxon>Spiralia</taxon>
        <taxon>Lophotrochozoa</taxon>
        <taxon>Mollusca</taxon>
        <taxon>Bivalvia</taxon>
        <taxon>Autobranchia</taxon>
        <taxon>Pteriomorphia</taxon>
        <taxon>Mytilida</taxon>
        <taxon>Mytiloidea</taxon>
        <taxon>Mytilidae</taxon>
        <taxon>Mytilinae</taxon>
        <taxon>Mytilus</taxon>
    </lineage>
</organism>
<reference evidence="1 2" key="1">
    <citation type="submission" date="2020-06" db="EMBL/GenBank/DDBJ databases">
        <authorList>
            <person name="Li R."/>
            <person name="Bekaert M."/>
        </authorList>
    </citation>
    <scope>NUCLEOTIDE SEQUENCE [LARGE SCALE GENOMIC DNA]</scope>
    <source>
        <strain evidence="2">wild</strain>
    </source>
</reference>
<dbReference type="EMBL" id="CACVKT020003242">
    <property type="protein sequence ID" value="CAC5382539.1"/>
    <property type="molecule type" value="Genomic_DNA"/>
</dbReference>
<dbReference type="InterPro" id="IPR036691">
    <property type="entry name" value="Endo/exonu/phosph_ase_sf"/>
</dbReference>
<dbReference type="AlphaFoldDB" id="A0A6J8BIS1"/>
<sequence>MEIEGIQWIKFKTKSTDISVIVAVCYLPPADSSRATDSDLYFQNLLRQVYSYQKLGKIIICGDLNSRVGQNTDYVEGVDNVKPRNIVDFSENHQGDIFINFLSDINFAMLNGRFHDHEFTCISTSGKSVVDYMCVPYEDIEYIKDFKIISMSTVINEINYMPDKIPDHSLLVCDVIIPGGPNTENIDVLKSDPKVQNRKFKLANVPNDFLKNIGIIEKVNETIIRIENSIQITQNVQTAYNEFQLLIHSEMENKLPVLNFTNGSQKRKKSLYKPYWNDNLSLQWNKVCESEKKWLKFQGSKTIKRKLKEEFCNVRKQFDRLNQKYKRKYVYQEQQKLEDQLNACSQSEFWKSIGKTGIANERKPRVPWAIIDDTGNIKTDKNSVLNKWKDEFQALFTNNSENNNNLDETDFDSNINVNSLNGVINRDEILLAVTQAKNRKAAGIDDIPAEVLKNEVAIELLYQIISGCFELGRVPSQWTSGIINPILKQGSSDNRCPLNYRGITLISVPCKIYCSVLNFRLSKWLEVNDCLCDEQNGFRKGRSCEEHFFHFIQF</sequence>